<gene>
    <name evidence="1" type="ORF">H0E87_030829</name>
</gene>
<accession>A0A8T2WHA8</accession>
<keyword evidence="2" id="KW-1185">Reference proteome</keyword>
<reference evidence="1" key="1">
    <citation type="journal article" date="2021" name="J. Hered.">
        <title>Genome Assembly of Salicaceae Populus deltoides (Eastern Cottonwood) I-69 Based on Nanopore Sequencing and Hi-C Technologies.</title>
        <authorList>
            <person name="Bai S."/>
            <person name="Wu H."/>
            <person name="Zhang J."/>
            <person name="Pan Z."/>
            <person name="Zhao W."/>
            <person name="Li Z."/>
            <person name="Tong C."/>
        </authorList>
    </citation>
    <scope>NUCLEOTIDE SEQUENCE</scope>
    <source>
        <tissue evidence="1">Leaf</tissue>
    </source>
</reference>
<proteinExistence type="predicted"/>
<sequence>MKKDSVGNEPETLPNLTFWLLGEKLSHFMNLARLVLLESATSHQRSLEILQGYVIILSSCLWMTKPKAAGAFVEKMHVFPSKDKISPGMMEMVLKLPCGVKSAALILEFALR</sequence>
<evidence type="ECO:0000313" key="2">
    <source>
        <dbReference type="Proteomes" id="UP000807159"/>
    </source>
</evidence>
<dbReference type="Proteomes" id="UP000807159">
    <property type="component" value="Chromosome 19"/>
</dbReference>
<name>A0A8T2WHA8_POPDE</name>
<dbReference type="EMBL" id="JACEGQ020000019">
    <property type="protein sequence ID" value="KAH8480725.1"/>
    <property type="molecule type" value="Genomic_DNA"/>
</dbReference>
<organism evidence="1 2">
    <name type="scientific">Populus deltoides</name>
    <name type="common">Eastern poplar</name>
    <name type="synonym">Eastern cottonwood</name>
    <dbReference type="NCBI Taxonomy" id="3696"/>
    <lineage>
        <taxon>Eukaryota</taxon>
        <taxon>Viridiplantae</taxon>
        <taxon>Streptophyta</taxon>
        <taxon>Embryophyta</taxon>
        <taxon>Tracheophyta</taxon>
        <taxon>Spermatophyta</taxon>
        <taxon>Magnoliopsida</taxon>
        <taxon>eudicotyledons</taxon>
        <taxon>Gunneridae</taxon>
        <taxon>Pentapetalae</taxon>
        <taxon>rosids</taxon>
        <taxon>fabids</taxon>
        <taxon>Malpighiales</taxon>
        <taxon>Salicaceae</taxon>
        <taxon>Saliceae</taxon>
        <taxon>Populus</taxon>
    </lineage>
</organism>
<dbReference type="AlphaFoldDB" id="A0A8T2WHA8"/>
<comment type="caution">
    <text evidence="1">The sequence shown here is derived from an EMBL/GenBank/DDBJ whole genome shotgun (WGS) entry which is preliminary data.</text>
</comment>
<evidence type="ECO:0000313" key="1">
    <source>
        <dbReference type="EMBL" id="KAH8480725.1"/>
    </source>
</evidence>
<protein>
    <submittedName>
        <fullName evidence="1">Uncharacterized protein</fullName>
    </submittedName>
</protein>